<keyword evidence="1" id="KW-0472">Membrane</keyword>
<dbReference type="KEGG" id="vac:E4Z98_04095"/>
<dbReference type="EMBL" id="SRHU01000024">
    <property type="protein sequence ID" value="TFZ40659.1"/>
    <property type="molecule type" value="Genomic_DNA"/>
</dbReference>
<dbReference type="Proteomes" id="UP000297725">
    <property type="component" value="Unassembled WGS sequence"/>
</dbReference>
<gene>
    <name evidence="3" type="ORF">E4031_07680</name>
    <name evidence="2" type="ORF">E4Z98_04095</name>
</gene>
<name>A0A4Z0D704_9ENTE</name>
<evidence type="ECO:0000256" key="1">
    <source>
        <dbReference type="SAM" id="Phobius"/>
    </source>
</evidence>
<evidence type="ECO:0000313" key="3">
    <source>
        <dbReference type="EMBL" id="TFZ40659.1"/>
    </source>
</evidence>
<protein>
    <submittedName>
        <fullName evidence="2">DUF697 domain-containing protein</fullName>
    </submittedName>
</protein>
<keyword evidence="4" id="KW-1185">Reference proteome</keyword>
<keyword evidence="1" id="KW-0812">Transmembrane</keyword>
<dbReference type="Proteomes" id="UP000296883">
    <property type="component" value="Chromosome"/>
</dbReference>
<organism evidence="2 4">
    <name type="scientific">Vagococcus xieshaowenii</name>
    <dbReference type="NCBI Taxonomy" id="2562451"/>
    <lineage>
        <taxon>Bacteria</taxon>
        <taxon>Bacillati</taxon>
        <taxon>Bacillota</taxon>
        <taxon>Bacilli</taxon>
        <taxon>Lactobacillales</taxon>
        <taxon>Enterococcaceae</taxon>
        <taxon>Vagococcus</taxon>
    </lineage>
</organism>
<keyword evidence="1" id="KW-1133">Transmembrane helix</keyword>
<evidence type="ECO:0000313" key="5">
    <source>
        <dbReference type="Proteomes" id="UP000297725"/>
    </source>
</evidence>
<reference evidence="3 5" key="1">
    <citation type="submission" date="2019-03" db="EMBL/GenBank/DDBJ databases">
        <title>Vagococcus sp. was isolated fron gut of Carduelis flavirostris.</title>
        <authorList>
            <person name="Ge Y."/>
        </authorList>
    </citation>
    <scope>NUCLEOTIDE SEQUENCE [LARGE SCALE GENOMIC DNA]</scope>
    <source>
        <strain evidence="3 5">CF-210</strain>
    </source>
</reference>
<reference evidence="2 4" key="2">
    <citation type="journal article" date="2020" name="Int. J. Syst. Evol. Microbiol.">
        <title>Vagococcus xieshaowenii sp. nov., isolated from snow finch (Montifringilla taczanowskii) cloacal content.</title>
        <authorList>
            <person name="Ge Y."/>
            <person name="Yang J."/>
            <person name="Lai X.H."/>
            <person name="Zhang G."/>
            <person name="Jin D."/>
            <person name="Lu S."/>
            <person name="Wang B."/>
            <person name="Huang Y."/>
            <person name="Huang Y."/>
            <person name="Ren Z."/>
            <person name="Zhang X."/>
            <person name="Xu J."/>
        </authorList>
    </citation>
    <scope>NUCLEOTIDE SEQUENCE [LARGE SCALE GENOMIC DNA]</scope>
    <source>
        <strain evidence="2">Personal::cf-49</strain>
        <strain evidence="4">personal::cf-49</strain>
    </source>
</reference>
<dbReference type="OrthoDB" id="9255830at2"/>
<feature type="transmembrane region" description="Helical" evidence="1">
    <location>
        <begin position="81"/>
        <end position="101"/>
    </location>
</feature>
<dbReference type="RefSeq" id="WP_135254865.1">
    <property type="nucleotide sequence ID" value="NZ_CP038865.1"/>
</dbReference>
<proteinExistence type="predicted"/>
<accession>A0A4Z0D704</accession>
<sequence>MTIKPKALKAIHTATISAGGVAAVPIPFSDAALLVPIQMAMISGIYKAYGLTFTDGIKEGVTQATLASTIGKMLVGNAFKFIPGIGSVAGGVLNVTVAATITRMIGMRVAKALDSGELQSNNDLLELIATVSTVLKKK</sequence>
<accession>A0A7Z2B6W8</accession>
<dbReference type="AlphaFoldDB" id="A0A4Z0D704"/>
<dbReference type="EMBL" id="CP038865">
    <property type="protein sequence ID" value="QCA28533.1"/>
    <property type="molecule type" value="Genomic_DNA"/>
</dbReference>
<evidence type="ECO:0000313" key="4">
    <source>
        <dbReference type="Proteomes" id="UP000296883"/>
    </source>
</evidence>
<evidence type="ECO:0000313" key="2">
    <source>
        <dbReference type="EMBL" id="QCA28533.1"/>
    </source>
</evidence>